<dbReference type="SMART" id="SM00034">
    <property type="entry name" value="CLECT"/>
    <property type="match status" value="2"/>
</dbReference>
<dbReference type="PANTHER" id="PTHR45784">
    <property type="entry name" value="C-TYPE LECTIN DOMAIN FAMILY 20 MEMBER A-RELATED"/>
    <property type="match status" value="1"/>
</dbReference>
<sequence length="309" mass="35536">MWKNILLFLSLSGLVGHHASPITKLYHFVDQKMTWTDAQRHCREHFDDMATVVNREELKQLQESMIGSDNDDDSMWIGLYDDITRWSNYNQTYIMGQHYGNWAPGEPNLGAAEEICTKINQSTGQWMDVQCSNPNQVVCINDEGDYIYVPDQMTWHKALELCKSNNTQLASVRDASENTKLVAVLESDAWLWLHRRPWSRWSDGRGASYFNWKTGEPNNSGNNEHCIFLRFNTGLYYDYNCGSLLNVACQQRAKTSTFKLKISSEANLMDPEVQRQFVEQLSAKLAKEGVTGVKLHLVLKEGQDQRPQK</sequence>
<dbReference type="SUPFAM" id="SSF56436">
    <property type="entry name" value="C-type lectin-like"/>
    <property type="match status" value="2"/>
</dbReference>
<accession>A0A8C5FLK8</accession>
<dbReference type="InterPro" id="IPR018378">
    <property type="entry name" value="C-type_lectin_CS"/>
</dbReference>
<dbReference type="Pfam" id="PF00059">
    <property type="entry name" value="Lectin_C"/>
    <property type="match status" value="2"/>
</dbReference>
<evidence type="ECO:0000259" key="3">
    <source>
        <dbReference type="PROSITE" id="PS50041"/>
    </source>
</evidence>
<dbReference type="PANTHER" id="PTHR45784:SF3">
    <property type="entry name" value="C-TYPE LECTIN DOMAIN FAMILY 4 MEMBER K-LIKE-RELATED"/>
    <property type="match status" value="1"/>
</dbReference>
<keyword evidence="2" id="KW-0732">Signal</keyword>
<dbReference type="GeneTree" id="ENSGT01100000263473"/>
<dbReference type="InterPro" id="IPR016186">
    <property type="entry name" value="C-type_lectin-like/link_sf"/>
</dbReference>
<organism evidence="4 5">
    <name type="scientific">Gadus morhua</name>
    <name type="common">Atlantic cod</name>
    <dbReference type="NCBI Taxonomy" id="8049"/>
    <lineage>
        <taxon>Eukaryota</taxon>
        <taxon>Metazoa</taxon>
        <taxon>Chordata</taxon>
        <taxon>Craniata</taxon>
        <taxon>Vertebrata</taxon>
        <taxon>Euteleostomi</taxon>
        <taxon>Actinopterygii</taxon>
        <taxon>Neopterygii</taxon>
        <taxon>Teleostei</taxon>
        <taxon>Neoteleostei</taxon>
        <taxon>Acanthomorphata</taxon>
        <taxon>Zeiogadaria</taxon>
        <taxon>Gadariae</taxon>
        <taxon>Gadiformes</taxon>
        <taxon>Gadoidei</taxon>
        <taxon>Gadidae</taxon>
        <taxon>Gadus</taxon>
    </lineage>
</organism>
<dbReference type="CDD" id="cd00037">
    <property type="entry name" value="CLECT"/>
    <property type="match status" value="1"/>
</dbReference>
<name>A0A8C5FLK8_GADMO</name>
<feature type="signal peptide" evidence="2">
    <location>
        <begin position="1"/>
        <end position="19"/>
    </location>
</feature>
<evidence type="ECO:0000256" key="2">
    <source>
        <dbReference type="SAM" id="SignalP"/>
    </source>
</evidence>
<dbReference type="InterPro" id="IPR001304">
    <property type="entry name" value="C-type_lectin-like"/>
</dbReference>
<dbReference type="Proteomes" id="UP000694546">
    <property type="component" value="Chromosome 22"/>
</dbReference>
<dbReference type="Ensembl" id="ENSGMOT00000038570.1">
    <property type="protein sequence ID" value="ENSGMOP00000045572.1"/>
    <property type="gene ID" value="ENSGMOG00000035095.1"/>
</dbReference>
<evidence type="ECO:0000313" key="4">
    <source>
        <dbReference type="Ensembl" id="ENSGMOP00000045572.1"/>
    </source>
</evidence>
<keyword evidence="1" id="KW-1015">Disulfide bond</keyword>
<dbReference type="InterPro" id="IPR016187">
    <property type="entry name" value="CTDL_fold"/>
</dbReference>
<dbReference type="PROSITE" id="PS00615">
    <property type="entry name" value="C_TYPE_LECTIN_1"/>
    <property type="match status" value="1"/>
</dbReference>
<dbReference type="Gene3D" id="3.10.100.10">
    <property type="entry name" value="Mannose-Binding Protein A, subunit A"/>
    <property type="match status" value="2"/>
</dbReference>
<dbReference type="AlphaFoldDB" id="A0A8C5FLK8"/>
<evidence type="ECO:0000256" key="1">
    <source>
        <dbReference type="ARBA" id="ARBA00023157"/>
    </source>
</evidence>
<reference evidence="4" key="1">
    <citation type="submission" date="2025-08" db="UniProtKB">
        <authorList>
            <consortium name="Ensembl"/>
        </authorList>
    </citation>
    <scope>IDENTIFICATION</scope>
</reference>
<feature type="domain" description="C-type lectin" evidence="3">
    <location>
        <begin position="146"/>
        <end position="250"/>
    </location>
</feature>
<protein>
    <recommendedName>
        <fullName evidence="3">C-type lectin domain-containing protein</fullName>
    </recommendedName>
</protein>
<feature type="chain" id="PRO_5034699455" description="C-type lectin domain-containing protein" evidence="2">
    <location>
        <begin position="20"/>
        <end position="309"/>
    </location>
</feature>
<evidence type="ECO:0000313" key="5">
    <source>
        <dbReference type="Proteomes" id="UP000694546"/>
    </source>
</evidence>
<keyword evidence="5" id="KW-1185">Reference proteome</keyword>
<dbReference type="PROSITE" id="PS50041">
    <property type="entry name" value="C_TYPE_LECTIN_2"/>
    <property type="match status" value="2"/>
</dbReference>
<proteinExistence type="predicted"/>
<dbReference type="OMA" id="HNDNCAS"/>
<reference evidence="4" key="2">
    <citation type="submission" date="2025-09" db="UniProtKB">
        <authorList>
            <consortium name="Ensembl"/>
        </authorList>
    </citation>
    <scope>IDENTIFICATION</scope>
</reference>
<feature type="domain" description="C-type lectin" evidence="3">
    <location>
        <begin position="26"/>
        <end position="140"/>
    </location>
</feature>